<dbReference type="InterPro" id="IPR001647">
    <property type="entry name" value="HTH_TetR"/>
</dbReference>
<evidence type="ECO:0000313" key="4">
    <source>
        <dbReference type="EMBL" id="OEF23506.1"/>
    </source>
</evidence>
<dbReference type="EMBL" id="AJYK02000089">
    <property type="protein sequence ID" value="OEF23506.1"/>
    <property type="molecule type" value="Genomic_DNA"/>
</dbReference>
<gene>
    <name evidence="4" type="ORF">A1QC_11805</name>
</gene>
<dbReference type="OrthoDB" id="2356263at2"/>
<dbReference type="PANTHER" id="PTHR30055:SF235">
    <property type="entry name" value="TRANSCRIPTIONAL REGULATORY PROTEIN"/>
    <property type="match status" value="1"/>
</dbReference>
<dbReference type="eggNOG" id="COG1309">
    <property type="taxonomic scope" value="Bacteria"/>
</dbReference>
<name>A0A1E5DZT1_9VIBR</name>
<evidence type="ECO:0000256" key="2">
    <source>
        <dbReference type="PROSITE-ProRule" id="PRU00335"/>
    </source>
</evidence>
<dbReference type="InterPro" id="IPR023772">
    <property type="entry name" value="DNA-bd_HTH_TetR-type_CS"/>
</dbReference>
<dbReference type="InterPro" id="IPR041586">
    <property type="entry name" value="PsrA_TetR_C"/>
</dbReference>
<dbReference type="PROSITE" id="PS50977">
    <property type="entry name" value="HTH_TETR_2"/>
    <property type="match status" value="1"/>
</dbReference>
<dbReference type="AlphaFoldDB" id="A0A1E5DZT1"/>
<dbReference type="Proteomes" id="UP000094070">
    <property type="component" value="Unassembled WGS sequence"/>
</dbReference>
<keyword evidence="5" id="KW-1185">Reference proteome</keyword>
<feature type="domain" description="HTH tetR-type" evidence="3">
    <location>
        <begin position="5"/>
        <end position="65"/>
    </location>
</feature>
<dbReference type="InterPro" id="IPR009057">
    <property type="entry name" value="Homeodomain-like_sf"/>
</dbReference>
<dbReference type="PANTHER" id="PTHR30055">
    <property type="entry name" value="HTH-TYPE TRANSCRIPTIONAL REGULATOR RUTR"/>
    <property type="match status" value="1"/>
</dbReference>
<proteinExistence type="predicted"/>
<dbReference type="Pfam" id="PF00440">
    <property type="entry name" value="TetR_N"/>
    <property type="match status" value="1"/>
</dbReference>
<comment type="caution">
    <text evidence="4">The sequence shown here is derived from an EMBL/GenBank/DDBJ whole genome shotgun (WGS) entry which is preliminary data.</text>
</comment>
<organism evidence="4 5">
    <name type="scientific">Vibrio rumoiensis 1S-45</name>
    <dbReference type="NCBI Taxonomy" id="1188252"/>
    <lineage>
        <taxon>Bacteria</taxon>
        <taxon>Pseudomonadati</taxon>
        <taxon>Pseudomonadota</taxon>
        <taxon>Gammaproteobacteria</taxon>
        <taxon>Vibrionales</taxon>
        <taxon>Vibrionaceae</taxon>
        <taxon>Vibrio</taxon>
    </lineage>
</organism>
<accession>A0A1E5DZT1</accession>
<dbReference type="SUPFAM" id="SSF48498">
    <property type="entry name" value="Tetracyclin repressor-like, C-terminal domain"/>
    <property type="match status" value="1"/>
</dbReference>
<dbReference type="GO" id="GO:0000976">
    <property type="term" value="F:transcription cis-regulatory region binding"/>
    <property type="evidence" value="ECO:0007669"/>
    <property type="project" value="TreeGrafter"/>
</dbReference>
<dbReference type="STRING" id="1188252.A1QC_11805"/>
<dbReference type="GO" id="GO:0003700">
    <property type="term" value="F:DNA-binding transcription factor activity"/>
    <property type="evidence" value="ECO:0007669"/>
    <property type="project" value="TreeGrafter"/>
</dbReference>
<protein>
    <submittedName>
        <fullName evidence="4">TetR family transcriptional regulator</fullName>
    </submittedName>
</protein>
<dbReference type="Gene3D" id="1.10.357.10">
    <property type="entry name" value="Tetracycline Repressor, domain 2"/>
    <property type="match status" value="1"/>
</dbReference>
<dbReference type="Pfam" id="PF17939">
    <property type="entry name" value="TetR_C_30"/>
    <property type="match status" value="1"/>
</dbReference>
<evidence type="ECO:0000259" key="3">
    <source>
        <dbReference type="PROSITE" id="PS50977"/>
    </source>
</evidence>
<dbReference type="PRINTS" id="PR00455">
    <property type="entry name" value="HTHTETR"/>
</dbReference>
<dbReference type="InterPro" id="IPR036271">
    <property type="entry name" value="Tet_transcr_reg_TetR-rel_C_sf"/>
</dbReference>
<dbReference type="InterPro" id="IPR050109">
    <property type="entry name" value="HTH-type_TetR-like_transc_reg"/>
</dbReference>
<reference evidence="4 5" key="1">
    <citation type="journal article" date="2012" name="Science">
        <title>Ecological populations of bacteria act as socially cohesive units of antibiotic production and resistance.</title>
        <authorList>
            <person name="Cordero O.X."/>
            <person name="Wildschutte H."/>
            <person name="Kirkup B."/>
            <person name="Proehl S."/>
            <person name="Ngo L."/>
            <person name="Hussain F."/>
            <person name="Le Roux F."/>
            <person name="Mincer T."/>
            <person name="Polz M.F."/>
        </authorList>
    </citation>
    <scope>NUCLEOTIDE SEQUENCE [LARGE SCALE GENOMIC DNA]</scope>
    <source>
        <strain evidence="4 5">1S-45</strain>
    </source>
</reference>
<feature type="DNA-binding region" description="H-T-H motif" evidence="2">
    <location>
        <begin position="28"/>
        <end position="47"/>
    </location>
</feature>
<dbReference type="SUPFAM" id="SSF46689">
    <property type="entry name" value="Homeodomain-like"/>
    <property type="match status" value="1"/>
</dbReference>
<dbReference type="PROSITE" id="PS01081">
    <property type="entry name" value="HTH_TETR_1"/>
    <property type="match status" value="1"/>
</dbReference>
<evidence type="ECO:0000313" key="5">
    <source>
        <dbReference type="Proteomes" id="UP000094070"/>
    </source>
</evidence>
<sequence>MSAKNTTKAKIMDVAEALFAEHGFNDTSLRAITTKANVNLASVNYHFGDKKTLVRAVLNRYLEAFMPELEKTLITLNERDDYQMTDVFNTLTLPLLSLDKVRPNGASRFMLLTGRGYSDVQGHLRWFITTRYSSVLNLFTDSVKKANPALDPETLFWRLHFTLGTCVFTMSSSKALAEIAFNSYGKKVDSDAVIQQLIPFLAAGVAAEA</sequence>
<keyword evidence="1 2" id="KW-0238">DNA-binding</keyword>
<dbReference type="RefSeq" id="WP_017026731.1">
    <property type="nucleotide sequence ID" value="NZ_AJYK02000089.1"/>
</dbReference>
<evidence type="ECO:0000256" key="1">
    <source>
        <dbReference type="ARBA" id="ARBA00023125"/>
    </source>
</evidence>